<name>A0ABV5GK15_9FLAO</name>
<keyword evidence="1" id="KW-0812">Transmembrane</keyword>
<dbReference type="Proteomes" id="UP001589607">
    <property type="component" value="Unassembled WGS sequence"/>
</dbReference>
<evidence type="ECO:0000313" key="3">
    <source>
        <dbReference type="Proteomes" id="UP001589607"/>
    </source>
</evidence>
<feature type="transmembrane region" description="Helical" evidence="1">
    <location>
        <begin position="51"/>
        <end position="76"/>
    </location>
</feature>
<evidence type="ECO:0000313" key="2">
    <source>
        <dbReference type="EMBL" id="MFB9095185.1"/>
    </source>
</evidence>
<evidence type="ECO:0000256" key="1">
    <source>
        <dbReference type="SAM" id="Phobius"/>
    </source>
</evidence>
<feature type="transmembrane region" description="Helical" evidence="1">
    <location>
        <begin position="21"/>
        <end position="39"/>
    </location>
</feature>
<comment type="caution">
    <text evidence="2">The sequence shown here is derived from an EMBL/GenBank/DDBJ whole genome shotgun (WGS) entry which is preliminary data.</text>
</comment>
<organism evidence="2 3">
    <name type="scientific">Flavobacterium jumunjinense</name>
    <dbReference type="NCBI Taxonomy" id="998845"/>
    <lineage>
        <taxon>Bacteria</taxon>
        <taxon>Pseudomonadati</taxon>
        <taxon>Bacteroidota</taxon>
        <taxon>Flavobacteriia</taxon>
        <taxon>Flavobacteriales</taxon>
        <taxon>Flavobacteriaceae</taxon>
        <taxon>Flavobacterium</taxon>
    </lineage>
</organism>
<sequence>MKEIDFSSINQTINWWERHRLSFNMILGALGTFSLLLIFSPCFGLLDCIGILFWGFMANVLYSLGILLEIINVYYLKSKFNFFQYRHLFIIFGTAAYGFVTFFYPFLYYMHPF</sequence>
<dbReference type="EMBL" id="JBHMEY010000003">
    <property type="protein sequence ID" value="MFB9095185.1"/>
    <property type="molecule type" value="Genomic_DNA"/>
</dbReference>
<keyword evidence="1" id="KW-0472">Membrane</keyword>
<gene>
    <name evidence="2" type="ORF">ACFFVF_01540</name>
</gene>
<dbReference type="RefSeq" id="WP_236456674.1">
    <property type="nucleotide sequence ID" value="NZ_CBCSGE010000025.1"/>
</dbReference>
<feature type="transmembrane region" description="Helical" evidence="1">
    <location>
        <begin position="88"/>
        <end position="110"/>
    </location>
</feature>
<protein>
    <submittedName>
        <fullName evidence="2">Uncharacterized protein</fullName>
    </submittedName>
</protein>
<reference evidence="2 3" key="1">
    <citation type="submission" date="2024-09" db="EMBL/GenBank/DDBJ databases">
        <authorList>
            <person name="Sun Q."/>
            <person name="Mori K."/>
        </authorList>
    </citation>
    <scope>NUCLEOTIDE SEQUENCE [LARGE SCALE GENOMIC DNA]</scope>
    <source>
        <strain evidence="2 3">CECT 7955</strain>
    </source>
</reference>
<keyword evidence="3" id="KW-1185">Reference proteome</keyword>
<proteinExistence type="predicted"/>
<accession>A0ABV5GK15</accession>
<keyword evidence="1" id="KW-1133">Transmembrane helix</keyword>